<comment type="caution">
    <text evidence="2">The sequence shown here is derived from an EMBL/GenBank/DDBJ whole genome shotgun (WGS) entry which is preliminary data.</text>
</comment>
<dbReference type="PROSITE" id="PS51257">
    <property type="entry name" value="PROKAR_LIPOPROTEIN"/>
    <property type="match status" value="1"/>
</dbReference>
<feature type="compositionally biased region" description="Polar residues" evidence="1">
    <location>
        <begin position="193"/>
        <end position="218"/>
    </location>
</feature>
<feature type="region of interest" description="Disordered" evidence="1">
    <location>
        <begin position="192"/>
        <end position="218"/>
    </location>
</feature>
<feature type="region of interest" description="Disordered" evidence="1">
    <location>
        <begin position="253"/>
        <end position="288"/>
    </location>
</feature>
<sequence>MARYLILALICAVACSCATTSSFYGERRLEPTDIGELVVLIDDRADNCILSGNEFLQKSIVDEVCATLQEKCINAIPASSVDVGSEAYTHMLVLQALGTSRSQGYYQSDRGGGGTTYTVNMVQAKAVILQKTAEGSFEKLCESYSYGDGMNLLEKRLNMSATGQLLGYEKNLDSVYRQMFVAAASDLFAKPVQKTSGKSKNRSAGNNRSLSPSSQHGFGNSWNNETTFMLPYREDAYGYGVHSDATGKPFQWKTRGGQKTYGPVKPNAYGLGVGMDRYGRPVKPEPWP</sequence>
<dbReference type="Proteomes" id="UP000285961">
    <property type="component" value="Unassembled WGS sequence"/>
</dbReference>
<feature type="compositionally biased region" description="Basic and acidic residues" evidence="1">
    <location>
        <begin position="277"/>
        <end position="288"/>
    </location>
</feature>
<gene>
    <name evidence="2" type="ORF">C4532_03285</name>
</gene>
<evidence type="ECO:0000256" key="1">
    <source>
        <dbReference type="SAM" id="MobiDB-lite"/>
    </source>
</evidence>
<organism evidence="2 3">
    <name type="scientific">Candidatus Abyssobacteria bacterium SURF_17</name>
    <dbReference type="NCBI Taxonomy" id="2093361"/>
    <lineage>
        <taxon>Bacteria</taxon>
        <taxon>Pseudomonadati</taxon>
        <taxon>Candidatus Hydrogenedentota</taxon>
        <taxon>Candidatus Abyssobacteria</taxon>
    </lineage>
</organism>
<dbReference type="EMBL" id="QZKI01000021">
    <property type="protein sequence ID" value="RJP74030.1"/>
    <property type="molecule type" value="Genomic_DNA"/>
</dbReference>
<dbReference type="AlphaFoldDB" id="A0A419F6C1"/>
<name>A0A419F6C1_9BACT</name>
<reference evidence="2 3" key="1">
    <citation type="journal article" date="2017" name="ISME J.">
        <title>Energy and carbon metabolisms in a deep terrestrial subsurface fluid microbial community.</title>
        <authorList>
            <person name="Momper L."/>
            <person name="Jungbluth S.P."/>
            <person name="Lee M.D."/>
            <person name="Amend J.P."/>
        </authorList>
    </citation>
    <scope>NUCLEOTIDE SEQUENCE [LARGE SCALE GENOMIC DNA]</scope>
    <source>
        <strain evidence="2">SURF_17</strain>
    </source>
</reference>
<accession>A0A419F6C1</accession>
<protein>
    <submittedName>
        <fullName evidence="2">Uncharacterized protein</fullName>
    </submittedName>
</protein>
<evidence type="ECO:0000313" key="3">
    <source>
        <dbReference type="Proteomes" id="UP000285961"/>
    </source>
</evidence>
<proteinExistence type="predicted"/>
<evidence type="ECO:0000313" key="2">
    <source>
        <dbReference type="EMBL" id="RJP74030.1"/>
    </source>
</evidence>